<evidence type="ECO:0000256" key="2">
    <source>
        <dbReference type="ARBA" id="ARBA00022603"/>
    </source>
</evidence>
<protein>
    <recommendedName>
        <fullName evidence="1">uroporphyrinogen-III C-methyltransferase</fullName>
        <ecNumber evidence="1">2.1.1.107</ecNumber>
    </recommendedName>
</protein>
<dbReference type="PROSITE" id="PS00839">
    <property type="entry name" value="SUMT_1"/>
    <property type="match status" value="1"/>
</dbReference>
<dbReference type="InterPro" id="IPR000878">
    <property type="entry name" value="4pyrrol_Mease"/>
</dbReference>
<dbReference type="Pfam" id="PF00590">
    <property type="entry name" value="TP_methylase"/>
    <property type="match status" value="1"/>
</dbReference>
<reference evidence="8" key="2">
    <citation type="journal article" date="2021" name="PeerJ">
        <title>Extensive microbial diversity within the chicken gut microbiome revealed by metagenomics and culture.</title>
        <authorList>
            <person name="Gilroy R."/>
            <person name="Ravi A."/>
            <person name="Getino M."/>
            <person name="Pursley I."/>
            <person name="Horton D.L."/>
            <person name="Alikhan N.F."/>
            <person name="Baker D."/>
            <person name="Gharbi K."/>
            <person name="Hall N."/>
            <person name="Watson M."/>
            <person name="Adriaenssens E.M."/>
            <person name="Foster-Nyarko E."/>
            <person name="Jarju S."/>
            <person name="Secka A."/>
            <person name="Antonio M."/>
            <person name="Oren A."/>
            <person name="Chaudhuri R.R."/>
            <person name="La Ragione R."/>
            <person name="Hildebrand F."/>
            <person name="Pallen M.J."/>
        </authorList>
    </citation>
    <scope>NUCLEOTIDE SEQUENCE</scope>
    <source>
        <strain evidence="8">CHK189-12415</strain>
    </source>
</reference>
<keyword evidence="2 8" id="KW-0489">Methyltransferase</keyword>
<dbReference type="FunFam" id="3.40.1010.10:FF:000001">
    <property type="entry name" value="Siroheme synthase"/>
    <property type="match status" value="1"/>
</dbReference>
<dbReference type="SUPFAM" id="SSF69618">
    <property type="entry name" value="HemD-like"/>
    <property type="match status" value="1"/>
</dbReference>
<dbReference type="InterPro" id="IPR003043">
    <property type="entry name" value="Uropor_MeTrfase_CS"/>
</dbReference>
<evidence type="ECO:0000256" key="4">
    <source>
        <dbReference type="ARBA" id="ARBA00022691"/>
    </source>
</evidence>
<dbReference type="Proteomes" id="UP000824241">
    <property type="component" value="Unassembled WGS sequence"/>
</dbReference>
<dbReference type="InterPro" id="IPR003754">
    <property type="entry name" value="4pyrrol_synth_uPrphyn_synth"/>
</dbReference>
<dbReference type="NCBIfam" id="NF004790">
    <property type="entry name" value="PRK06136.1"/>
    <property type="match status" value="1"/>
</dbReference>
<sequence>MSGKIILVGAGPGGKGLLTLRGLEALGEADAVVYDRLVSEEILSLIPSSAEKIDAGKSPGSHPVPQPEINRILVEKAEEGKTVVRLKGGDPFVFGRGGEELDIPAEKGIPFEVVPGVTSAVAALSEAGIPVTARGVASSFHVITGHQKGDEPLQIPFDALAKAGGTLVFLMGMGALPRLSEGLLSAGMDPETPAAIVENGARPEQRKLLSTLARLPEEAAAMGLHSPAVIAVGAVCGLSGRYGWREKLPLHGKKIIAGRSGSAEGKLLRLLERMGASVYDLPLIRTDPLPGPLPPELLDSRWLTFSSKVGVRCFFARLVESGLDTRALSGVKIAAVGRATAAALREKGILPDLIPEQFDGEHLGKALIERTDPFDLITLCEPESPSGTLREMLTAAGRTVRSLPLYRTAPLPLREPERVERMLREGVPAAFSSGSMARSLAASLPGMDFSGVTAFCIGRETGKAAREAGFRTVVAEEATLEGLAGKIRETLAAKGS</sequence>
<dbReference type="InterPro" id="IPR036108">
    <property type="entry name" value="4pyrrol_syn_uPrphyn_synt_sf"/>
</dbReference>
<keyword evidence="5" id="KW-0627">Porphyrin biosynthesis</keyword>
<dbReference type="NCBIfam" id="TIGR01469">
    <property type="entry name" value="cobA_cysG_Cterm"/>
    <property type="match status" value="1"/>
</dbReference>
<dbReference type="Gene3D" id="3.40.1010.10">
    <property type="entry name" value="Cobalt-precorrin-4 Transmethylase, Domain 1"/>
    <property type="match status" value="1"/>
</dbReference>
<dbReference type="InterPro" id="IPR014777">
    <property type="entry name" value="4pyrrole_Mease_sub1"/>
</dbReference>
<keyword evidence="3 8" id="KW-0808">Transferase</keyword>
<dbReference type="FunFam" id="3.30.950.10:FF:000001">
    <property type="entry name" value="Siroheme synthase"/>
    <property type="match status" value="1"/>
</dbReference>
<dbReference type="InterPro" id="IPR035996">
    <property type="entry name" value="4pyrrol_Methylase_sf"/>
</dbReference>
<gene>
    <name evidence="8" type="primary">cobA</name>
    <name evidence="8" type="ORF">IAB37_08010</name>
</gene>
<reference evidence="8" key="1">
    <citation type="submission" date="2020-10" db="EMBL/GenBank/DDBJ databases">
        <authorList>
            <person name="Gilroy R."/>
        </authorList>
    </citation>
    <scope>NUCLEOTIDE SEQUENCE</scope>
    <source>
        <strain evidence="8">CHK189-12415</strain>
    </source>
</reference>
<dbReference type="InterPro" id="IPR050161">
    <property type="entry name" value="Siro_Cobalamin_biosynth"/>
</dbReference>
<dbReference type="Gene3D" id="3.40.50.10090">
    <property type="match status" value="2"/>
</dbReference>
<dbReference type="AlphaFoldDB" id="A0A9D1DYF1"/>
<dbReference type="Pfam" id="PF02602">
    <property type="entry name" value="HEM4"/>
    <property type="match status" value="1"/>
</dbReference>
<feature type="domain" description="Tetrapyrrole biosynthesis uroporphyrinogen III synthase" evidence="7">
    <location>
        <begin position="267"/>
        <end position="484"/>
    </location>
</feature>
<dbReference type="CDD" id="cd06578">
    <property type="entry name" value="HemD"/>
    <property type="match status" value="1"/>
</dbReference>
<proteinExistence type="predicted"/>
<dbReference type="GO" id="GO:0004852">
    <property type="term" value="F:uroporphyrinogen-III synthase activity"/>
    <property type="evidence" value="ECO:0007669"/>
    <property type="project" value="InterPro"/>
</dbReference>
<evidence type="ECO:0000256" key="1">
    <source>
        <dbReference type="ARBA" id="ARBA00012162"/>
    </source>
</evidence>
<dbReference type="EMBL" id="DVHA01000258">
    <property type="protein sequence ID" value="HIR61500.1"/>
    <property type="molecule type" value="Genomic_DNA"/>
</dbReference>
<evidence type="ECO:0000313" key="8">
    <source>
        <dbReference type="EMBL" id="HIR61500.1"/>
    </source>
</evidence>
<name>A0A9D1DYF1_9FIRM</name>
<evidence type="ECO:0000259" key="6">
    <source>
        <dbReference type="Pfam" id="PF00590"/>
    </source>
</evidence>
<dbReference type="PANTHER" id="PTHR45790">
    <property type="entry name" value="SIROHEME SYNTHASE-RELATED"/>
    <property type="match status" value="1"/>
</dbReference>
<comment type="caution">
    <text evidence="8">The sequence shown here is derived from an EMBL/GenBank/DDBJ whole genome shotgun (WGS) entry which is preliminary data.</text>
</comment>
<dbReference type="SUPFAM" id="SSF53790">
    <property type="entry name" value="Tetrapyrrole methylase"/>
    <property type="match status" value="1"/>
</dbReference>
<dbReference type="GO" id="GO:0019354">
    <property type="term" value="P:siroheme biosynthetic process"/>
    <property type="evidence" value="ECO:0007669"/>
    <property type="project" value="InterPro"/>
</dbReference>
<dbReference type="CDD" id="cd11642">
    <property type="entry name" value="SUMT"/>
    <property type="match status" value="1"/>
</dbReference>
<evidence type="ECO:0000256" key="5">
    <source>
        <dbReference type="ARBA" id="ARBA00023244"/>
    </source>
</evidence>
<feature type="domain" description="Tetrapyrrole methylase" evidence="6">
    <location>
        <begin position="4"/>
        <end position="215"/>
    </location>
</feature>
<evidence type="ECO:0000256" key="3">
    <source>
        <dbReference type="ARBA" id="ARBA00022679"/>
    </source>
</evidence>
<dbReference type="GO" id="GO:0032259">
    <property type="term" value="P:methylation"/>
    <property type="evidence" value="ECO:0007669"/>
    <property type="project" value="UniProtKB-KW"/>
</dbReference>
<evidence type="ECO:0000259" key="7">
    <source>
        <dbReference type="Pfam" id="PF02602"/>
    </source>
</evidence>
<dbReference type="PANTHER" id="PTHR45790:SF3">
    <property type="entry name" value="S-ADENOSYL-L-METHIONINE-DEPENDENT UROPORPHYRINOGEN III METHYLTRANSFERASE, CHLOROPLASTIC"/>
    <property type="match status" value="1"/>
</dbReference>
<dbReference type="InterPro" id="IPR006366">
    <property type="entry name" value="CobA/CysG_C"/>
</dbReference>
<organism evidence="8 9">
    <name type="scientific">Candidatus Faecivivens stercoravium</name>
    <dbReference type="NCBI Taxonomy" id="2840803"/>
    <lineage>
        <taxon>Bacteria</taxon>
        <taxon>Bacillati</taxon>
        <taxon>Bacillota</taxon>
        <taxon>Clostridia</taxon>
        <taxon>Eubacteriales</taxon>
        <taxon>Oscillospiraceae</taxon>
        <taxon>Oscillospiraceae incertae sedis</taxon>
        <taxon>Candidatus Faecivivens</taxon>
    </lineage>
</organism>
<dbReference type="EC" id="2.1.1.107" evidence="1"/>
<dbReference type="Gene3D" id="3.30.950.10">
    <property type="entry name" value="Methyltransferase, Cobalt-precorrin-4 Transmethylase, Domain 2"/>
    <property type="match status" value="1"/>
</dbReference>
<keyword evidence="4" id="KW-0949">S-adenosyl-L-methionine</keyword>
<accession>A0A9D1DYF1</accession>
<evidence type="ECO:0000313" key="9">
    <source>
        <dbReference type="Proteomes" id="UP000824241"/>
    </source>
</evidence>
<dbReference type="InterPro" id="IPR014776">
    <property type="entry name" value="4pyrrole_Mease_sub2"/>
</dbReference>
<dbReference type="GO" id="GO:0004851">
    <property type="term" value="F:uroporphyrin-III C-methyltransferase activity"/>
    <property type="evidence" value="ECO:0007669"/>
    <property type="project" value="UniProtKB-EC"/>
</dbReference>